<dbReference type="PANTHER" id="PTHR45436">
    <property type="entry name" value="SENSOR HISTIDINE KINASE YKOH"/>
    <property type="match status" value="1"/>
</dbReference>
<evidence type="ECO:0000256" key="2">
    <source>
        <dbReference type="ARBA" id="ARBA00004651"/>
    </source>
</evidence>
<dbReference type="InterPro" id="IPR005467">
    <property type="entry name" value="His_kinase_dom"/>
</dbReference>
<evidence type="ECO:0000256" key="11">
    <source>
        <dbReference type="ARBA" id="ARBA00022989"/>
    </source>
</evidence>
<dbReference type="Pfam" id="PF00512">
    <property type="entry name" value="HisKA"/>
    <property type="match status" value="1"/>
</dbReference>
<dbReference type="Gene3D" id="3.30.565.10">
    <property type="entry name" value="Histidine kinase-like ATPase, C-terminal domain"/>
    <property type="match status" value="1"/>
</dbReference>
<feature type="transmembrane region" description="Helical" evidence="14">
    <location>
        <begin position="166"/>
        <end position="185"/>
    </location>
</feature>
<comment type="subcellular location">
    <subcellularLocation>
        <location evidence="2">Cell membrane</location>
        <topology evidence="2">Multi-pass membrane protein</topology>
    </subcellularLocation>
</comment>
<dbReference type="InterPro" id="IPR003594">
    <property type="entry name" value="HATPase_dom"/>
</dbReference>
<evidence type="ECO:0000256" key="7">
    <source>
        <dbReference type="ARBA" id="ARBA00022692"/>
    </source>
</evidence>
<evidence type="ECO:0000313" key="18">
    <source>
        <dbReference type="Proteomes" id="UP001141950"/>
    </source>
</evidence>
<dbReference type="InterPro" id="IPR003660">
    <property type="entry name" value="HAMP_dom"/>
</dbReference>
<comment type="caution">
    <text evidence="17">The sequence shown here is derived from an EMBL/GenBank/DDBJ whole genome shotgun (WGS) entry which is preliminary data.</text>
</comment>
<dbReference type="Pfam" id="PF00672">
    <property type="entry name" value="HAMP"/>
    <property type="match status" value="1"/>
</dbReference>
<dbReference type="PROSITE" id="PS50109">
    <property type="entry name" value="HIS_KIN"/>
    <property type="match status" value="1"/>
</dbReference>
<evidence type="ECO:0000256" key="9">
    <source>
        <dbReference type="ARBA" id="ARBA00022777"/>
    </source>
</evidence>
<keyword evidence="9 17" id="KW-0418">Kinase</keyword>
<keyword evidence="4" id="KW-1003">Cell membrane</keyword>
<dbReference type="SUPFAM" id="SSF47384">
    <property type="entry name" value="Homodimeric domain of signal transducing histidine kinase"/>
    <property type="match status" value="1"/>
</dbReference>
<dbReference type="InterPro" id="IPR050428">
    <property type="entry name" value="TCS_sensor_his_kinase"/>
</dbReference>
<name>A0A9X2MY18_9BACL</name>
<evidence type="ECO:0000259" key="15">
    <source>
        <dbReference type="PROSITE" id="PS50109"/>
    </source>
</evidence>
<keyword evidence="10" id="KW-0067">ATP-binding</keyword>
<keyword evidence="12" id="KW-0902">Two-component regulatory system</keyword>
<evidence type="ECO:0000313" key="17">
    <source>
        <dbReference type="EMBL" id="MCR2807946.1"/>
    </source>
</evidence>
<dbReference type="PRINTS" id="PR00344">
    <property type="entry name" value="BCTRLSENSOR"/>
</dbReference>
<dbReference type="Pfam" id="PF02518">
    <property type="entry name" value="HATPase_c"/>
    <property type="match status" value="1"/>
</dbReference>
<evidence type="ECO:0000256" key="12">
    <source>
        <dbReference type="ARBA" id="ARBA00023012"/>
    </source>
</evidence>
<organism evidence="17 18">
    <name type="scientific">Paenibacillus soyae</name>
    <dbReference type="NCBI Taxonomy" id="2969249"/>
    <lineage>
        <taxon>Bacteria</taxon>
        <taxon>Bacillati</taxon>
        <taxon>Bacillota</taxon>
        <taxon>Bacilli</taxon>
        <taxon>Bacillales</taxon>
        <taxon>Paenibacillaceae</taxon>
        <taxon>Paenibacillus</taxon>
    </lineage>
</organism>
<dbReference type="Gene3D" id="6.10.340.10">
    <property type="match status" value="1"/>
</dbReference>
<dbReference type="InterPro" id="IPR036890">
    <property type="entry name" value="HATPase_C_sf"/>
</dbReference>
<feature type="transmembrane region" description="Helical" evidence="14">
    <location>
        <begin position="7"/>
        <end position="30"/>
    </location>
</feature>
<keyword evidence="18" id="KW-1185">Reference proteome</keyword>
<protein>
    <recommendedName>
        <fullName evidence="3">histidine kinase</fullName>
        <ecNumber evidence="3">2.7.13.3</ecNumber>
    </recommendedName>
</protein>
<evidence type="ECO:0000256" key="8">
    <source>
        <dbReference type="ARBA" id="ARBA00022741"/>
    </source>
</evidence>
<dbReference type="SMART" id="SM00388">
    <property type="entry name" value="HisKA"/>
    <property type="match status" value="1"/>
</dbReference>
<dbReference type="AlphaFoldDB" id="A0A9X2MY18"/>
<dbReference type="Gene3D" id="1.10.287.130">
    <property type="match status" value="1"/>
</dbReference>
<dbReference type="InterPro" id="IPR003661">
    <property type="entry name" value="HisK_dim/P_dom"/>
</dbReference>
<reference evidence="17" key="1">
    <citation type="submission" date="2022-08" db="EMBL/GenBank/DDBJ databases">
        <title>The genomic sequence of strain Paenibacillus sp. SCIV0701.</title>
        <authorList>
            <person name="Zhao H."/>
        </authorList>
    </citation>
    <scope>NUCLEOTIDE SEQUENCE</scope>
    <source>
        <strain evidence="17">SCIV0701</strain>
    </source>
</reference>
<keyword evidence="13 14" id="KW-0472">Membrane</keyword>
<evidence type="ECO:0000256" key="3">
    <source>
        <dbReference type="ARBA" id="ARBA00012438"/>
    </source>
</evidence>
<proteinExistence type="predicted"/>
<dbReference type="GO" id="GO:0005886">
    <property type="term" value="C:plasma membrane"/>
    <property type="evidence" value="ECO:0007669"/>
    <property type="project" value="UniProtKB-SubCell"/>
</dbReference>
<feature type="domain" description="Histidine kinase" evidence="15">
    <location>
        <begin position="255"/>
        <end position="489"/>
    </location>
</feature>
<dbReference type="PROSITE" id="PS50885">
    <property type="entry name" value="HAMP"/>
    <property type="match status" value="1"/>
</dbReference>
<dbReference type="RefSeq" id="WP_257452910.1">
    <property type="nucleotide sequence ID" value="NZ_JANIPJ010000038.1"/>
</dbReference>
<evidence type="ECO:0000256" key="6">
    <source>
        <dbReference type="ARBA" id="ARBA00022679"/>
    </source>
</evidence>
<gene>
    <name evidence="17" type="ORF">NQZ67_29135</name>
</gene>
<keyword evidence="5" id="KW-0597">Phosphoprotein</keyword>
<feature type="domain" description="HAMP" evidence="16">
    <location>
        <begin position="186"/>
        <end position="240"/>
    </location>
</feature>
<dbReference type="InterPro" id="IPR036097">
    <property type="entry name" value="HisK_dim/P_sf"/>
</dbReference>
<dbReference type="SUPFAM" id="SSF158472">
    <property type="entry name" value="HAMP domain-like"/>
    <property type="match status" value="1"/>
</dbReference>
<dbReference type="SMART" id="SM00387">
    <property type="entry name" value="HATPase_c"/>
    <property type="match status" value="1"/>
</dbReference>
<evidence type="ECO:0000259" key="16">
    <source>
        <dbReference type="PROSITE" id="PS50885"/>
    </source>
</evidence>
<evidence type="ECO:0000256" key="1">
    <source>
        <dbReference type="ARBA" id="ARBA00000085"/>
    </source>
</evidence>
<dbReference type="CDD" id="cd00082">
    <property type="entry name" value="HisKA"/>
    <property type="match status" value="1"/>
</dbReference>
<keyword evidence="11 14" id="KW-1133">Transmembrane helix</keyword>
<comment type="catalytic activity">
    <reaction evidence="1">
        <text>ATP + protein L-histidine = ADP + protein N-phospho-L-histidine.</text>
        <dbReference type="EC" id="2.7.13.3"/>
    </reaction>
</comment>
<evidence type="ECO:0000256" key="10">
    <source>
        <dbReference type="ARBA" id="ARBA00022840"/>
    </source>
</evidence>
<accession>A0A9X2MY18</accession>
<evidence type="ECO:0000256" key="14">
    <source>
        <dbReference type="SAM" id="Phobius"/>
    </source>
</evidence>
<sequence>MSIRLRLTLWYSGLLAVTLLAFGISVYVFLNWNTYEDLRDQIKVQSDQLNVSSTFWVNGNFLDLDIDRQSRIVDKDMYVQLINYREGGIKQSTNLFQQNALISYPESGENPIAEFKKQTLTIGKTKYDILTYQRPLAQNGELVGLLQVGALTYNEDKYLAGLRTTLIFYSILVVGIAFTIGMLIARQALRPIGQVIDATRQIENGSDLSVRIPYNGPKDEIGQLANTLNSMLSRLERAYNELDEAYKAQRRFVSDASHELRTPLTTIRGNIDLLEKMWSRAEEDGRGSDVPGGLMLTTDHWQMSSEAMSDIAAEAKRMSTLVGDLLALARADAGYAMEKRILPLLPLTEEVVRRSQLLPRTAEWRVGDLSALRDIHVYGNHDYLQQLLFIFIENAFKYTPSGYVELSSARGDGHIGWKIKDTGIGMNPDEIPHIFDRFYRADESRGVTVGTGLGLSIAKWILDEHGGSVEVVTRENEGSTFTIWLPIDFSARVDSTIMGEADSLEE</sequence>
<dbReference type="PANTHER" id="PTHR45436:SF5">
    <property type="entry name" value="SENSOR HISTIDINE KINASE TRCS"/>
    <property type="match status" value="1"/>
</dbReference>
<dbReference type="InterPro" id="IPR004358">
    <property type="entry name" value="Sig_transdc_His_kin-like_C"/>
</dbReference>
<dbReference type="GO" id="GO:0000155">
    <property type="term" value="F:phosphorelay sensor kinase activity"/>
    <property type="evidence" value="ECO:0007669"/>
    <property type="project" value="InterPro"/>
</dbReference>
<evidence type="ECO:0000256" key="13">
    <source>
        <dbReference type="ARBA" id="ARBA00023136"/>
    </source>
</evidence>
<dbReference type="EMBL" id="JANIPJ010000038">
    <property type="protein sequence ID" value="MCR2807946.1"/>
    <property type="molecule type" value="Genomic_DNA"/>
</dbReference>
<keyword evidence="7 14" id="KW-0812">Transmembrane</keyword>
<dbReference type="CDD" id="cd00075">
    <property type="entry name" value="HATPase"/>
    <property type="match status" value="1"/>
</dbReference>
<evidence type="ECO:0000256" key="4">
    <source>
        <dbReference type="ARBA" id="ARBA00022475"/>
    </source>
</evidence>
<keyword evidence="8" id="KW-0547">Nucleotide-binding</keyword>
<keyword evidence="6" id="KW-0808">Transferase</keyword>
<dbReference type="CDD" id="cd06225">
    <property type="entry name" value="HAMP"/>
    <property type="match status" value="1"/>
</dbReference>
<dbReference type="GO" id="GO:0005524">
    <property type="term" value="F:ATP binding"/>
    <property type="evidence" value="ECO:0007669"/>
    <property type="project" value="UniProtKB-KW"/>
</dbReference>
<evidence type="ECO:0000256" key="5">
    <source>
        <dbReference type="ARBA" id="ARBA00022553"/>
    </source>
</evidence>
<dbReference type="SUPFAM" id="SSF55874">
    <property type="entry name" value="ATPase domain of HSP90 chaperone/DNA topoisomerase II/histidine kinase"/>
    <property type="match status" value="1"/>
</dbReference>
<dbReference type="SMART" id="SM00304">
    <property type="entry name" value="HAMP"/>
    <property type="match status" value="1"/>
</dbReference>
<dbReference type="EC" id="2.7.13.3" evidence="3"/>
<dbReference type="Proteomes" id="UP001141950">
    <property type="component" value="Unassembled WGS sequence"/>
</dbReference>